<feature type="compositionally biased region" description="Basic and acidic residues" evidence="1">
    <location>
        <begin position="354"/>
        <end position="368"/>
    </location>
</feature>
<feature type="compositionally biased region" description="Low complexity" evidence="1">
    <location>
        <begin position="168"/>
        <end position="191"/>
    </location>
</feature>
<dbReference type="VEuPathDB" id="FungiDB:RhiirA1_82739"/>
<feature type="compositionally biased region" description="Basic and acidic residues" evidence="1">
    <location>
        <begin position="86"/>
        <end position="100"/>
    </location>
</feature>
<feature type="region of interest" description="Disordered" evidence="1">
    <location>
        <begin position="1"/>
        <end position="233"/>
    </location>
</feature>
<feature type="compositionally biased region" description="Basic and acidic residues" evidence="1">
    <location>
        <begin position="331"/>
        <end position="342"/>
    </location>
</feature>
<feature type="region of interest" description="Disordered" evidence="1">
    <location>
        <begin position="270"/>
        <end position="289"/>
    </location>
</feature>
<keyword evidence="3" id="KW-1185">Reference proteome</keyword>
<name>A0A2I1GDL7_9GLOM</name>
<gene>
    <name evidence="2" type="ORF">RhiirA4_400238</name>
</gene>
<dbReference type="CDD" id="cd15873">
    <property type="entry name" value="R-SNARE_STXBP5_6"/>
    <property type="match status" value="1"/>
</dbReference>
<sequence>MAYLEGESPLFKFVIISDRPKPSKNNFTEKPSKDKELRDNNMSTSSSSPPPSNEKLEKNQDNQNSQVANKLPEVKVDDSPNNNGDSTKEPKEQENEEKSSRLTIKVPSKSSSPQLVASPSELRAKTPEPVSPSSNFFKKLGNMIRSTSDNGTAPEEPATSDSKDQEEQQVQQVQVQQVQQLQQLQQEQQEQPVANDNITENTVNTARSIDENKKEGEDKKNTPEPTAVKQRTGSLANLVNTKMFITRTSSLLKEVFDSIDRKMYPDMEPDWVAENQKKSNREAGISEREQLLENKDVEITNDKSQNPQSPQSTQNVIAEVGVALNERKEKLENLGQKTEELSNHAADFASLTKQIREKQEQKSKWSLW</sequence>
<dbReference type="EMBL" id="LLXI01000340">
    <property type="protein sequence ID" value="PKY44701.1"/>
    <property type="molecule type" value="Genomic_DNA"/>
</dbReference>
<feature type="compositionally biased region" description="Polar residues" evidence="1">
    <location>
        <begin position="192"/>
        <end position="207"/>
    </location>
</feature>
<feature type="region of interest" description="Disordered" evidence="1">
    <location>
        <begin position="331"/>
        <end position="368"/>
    </location>
</feature>
<dbReference type="OrthoDB" id="19944at2759"/>
<feature type="compositionally biased region" description="Basic and acidic residues" evidence="1">
    <location>
        <begin position="30"/>
        <end position="39"/>
    </location>
</feature>
<evidence type="ECO:0000256" key="1">
    <source>
        <dbReference type="SAM" id="MobiDB-lite"/>
    </source>
</evidence>
<protein>
    <recommendedName>
        <fullName evidence="4">V-SNARE coiled-coil homology domain-containing protein</fullName>
    </recommendedName>
</protein>
<evidence type="ECO:0000313" key="2">
    <source>
        <dbReference type="EMBL" id="PKY44701.1"/>
    </source>
</evidence>
<feature type="region of interest" description="Disordered" evidence="1">
    <location>
        <begin position="298"/>
        <end position="318"/>
    </location>
</feature>
<accession>A0A2I1GDL7</accession>
<evidence type="ECO:0000313" key="3">
    <source>
        <dbReference type="Proteomes" id="UP000234323"/>
    </source>
</evidence>
<dbReference type="VEuPathDB" id="FungiDB:RhiirFUN_015358"/>
<comment type="caution">
    <text evidence="2">The sequence shown here is derived from an EMBL/GenBank/DDBJ whole genome shotgun (WGS) entry which is preliminary data.</text>
</comment>
<dbReference type="Gene3D" id="1.20.5.110">
    <property type="match status" value="1"/>
</dbReference>
<proteinExistence type="predicted"/>
<feature type="compositionally biased region" description="Low complexity" evidence="1">
    <location>
        <begin position="304"/>
        <end position="315"/>
    </location>
</feature>
<dbReference type="SUPFAM" id="SSF58038">
    <property type="entry name" value="SNARE fusion complex"/>
    <property type="match status" value="1"/>
</dbReference>
<reference evidence="2 3" key="1">
    <citation type="submission" date="2015-10" db="EMBL/GenBank/DDBJ databases">
        <title>Genome analyses suggest a sexual origin of heterokaryosis in a supposedly ancient asexual fungus.</title>
        <authorList>
            <person name="Ropars J."/>
            <person name="Sedzielewska K."/>
            <person name="Noel J."/>
            <person name="Charron P."/>
            <person name="Farinelli L."/>
            <person name="Marton T."/>
            <person name="Kruger M."/>
            <person name="Pelin A."/>
            <person name="Brachmann A."/>
            <person name="Corradi N."/>
        </authorList>
    </citation>
    <scope>NUCLEOTIDE SEQUENCE [LARGE SCALE GENOMIC DNA]</scope>
    <source>
        <strain evidence="2 3">A4</strain>
    </source>
</reference>
<evidence type="ECO:0008006" key="4">
    <source>
        <dbReference type="Google" id="ProtNLM"/>
    </source>
</evidence>
<dbReference type="VEuPathDB" id="FungiDB:FUN_018910"/>
<feature type="compositionally biased region" description="Basic and acidic residues" evidence="1">
    <location>
        <begin position="208"/>
        <end position="222"/>
    </location>
</feature>
<dbReference type="Proteomes" id="UP000234323">
    <property type="component" value="Unassembled WGS sequence"/>
</dbReference>
<feature type="compositionally biased region" description="Basic and acidic residues" evidence="1">
    <location>
        <begin position="275"/>
        <end position="289"/>
    </location>
</feature>
<feature type="compositionally biased region" description="Polar residues" evidence="1">
    <location>
        <begin position="108"/>
        <end position="117"/>
    </location>
</feature>
<dbReference type="AlphaFoldDB" id="A0A2I1GDL7"/>
<organism evidence="2 3">
    <name type="scientific">Rhizophagus irregularis</name>
    <dbReference type="NCBI Taxonomy" id="588596"/>
    <lineage>
        <taxon>Eukaryota</taxon>
        <taxon>Fungi</taxon>
        <taxon>Fungi incertae sedis</taxon>
        <taxon>Mucoromycota</taxon>
        <taxon>Glomeromycotina</taxon>
        <taxon>Glomeromycetes</taxon>
        <taxon>Glomerales</taxon>
        <taxon>Glomeraceae</taxon>
        <taxon>Rhizophagus</taxon>
    </lineage>
</organism>